<dbReference type="AlphaFoldDB" id="A0A974C1Y6"/>
<evidence type="ECO:0000313" key="2">
    <source>
        <dbReference type="Proteomes" id="UP000694892"/>
    </source>
</evidence>
<dbReference type="EMBL" id="CM004481">
    <property type="protein sequence ID" value="OCT65023.1"/>
    <property type="molecule type" value="Genomic_DNA"/>
</dbReference>
<organism evidence="1 2">
    <name type="scientific">Xenopus laevis</name>
    <name type="common">African clawed frog</name>
    <dbReference type="NCBI Taxonomy" id="8355"/>
    <lineage>
        <taxon>Eukaryota</taxon>
        <taxon>Metazoa</taxon>
        <taxon>Chordata</taxon>
        <taxon>Craniata</taxon>
        <taxon>Vertebrata</taxon>
        <taxon>Euteleostomi</taxon>
        <taxon>Amphibia</taxon>
        <taxon>Batrachia</taxon>
        <taxon>Anura</taxon>
        <taxon>Pipoidea</taxon>
        <taxon>Pipidae</taxon>
        <taxon>Xenopodinae</taxon>
        <taxon>Xenopus</taxon>
        <taxon>Xenopus</taxon>
    </lineage>
</organism>
<evidence type="ECO:0000313" key="1">
    <source>
        <dbReference type="EMBL" id="OCT65023.1"/>
    </source>
</evidence>
<accession>A0A974C1Y6</accession>
<sequence length="120" mass="14319">MVPERLAKWFPGYLPNSFRDCNILGTMGHICWDCRTVKRLWIRTYTIIDIVFNIPLRKHTYGALLNKPIQVIAKPWRTPTLDLNMVKIRVDNIMVMEKLTYILKDKQKLFQKRWSPMVDV</sequence>
<reference evidence="2" key="1">
    <citation type="journal article" date="2016" name="Nature">
        <title>Genome evolution in the allotetraploid frog Xenopus laevis.</title>
        <authorList>
            <person name="Session A.M."/>
            <person name="Uno Y."/>
            <person name="Kwon T."/>
            <person name="Chapman J.A."/>
            <person name="Toyoda A."/>
            <person name="Takahashi S."/>
            <person name="Fukui A."/>
            <person name="Hikosaka A."/>
            <person name="Suzuki A."/>
            <person name="Kondo M."/>
            <person name="van Heeringen S.J."/>
            <person name="Quigley I."/>
            <person name="Heinz S."/>
            <person name="Ogino H."/>
            <person name="Ochi H."/>
            <person name="Hellsten U."/>
            <person name="Lyons J.B."/>
            <person name="Simakov O."/>
            <person name="Putnam N."/>
            <person name="Stites J."/>
            <person name="Kuroki Y."/>
            <person name="Tanaka T."/>
            <person name="Michiue T."/>
            <person name="Watanabe M."/>
            <person name="Bogdanovic O."/>
            <person name="Lister R."/>
            <person name="Georgiou G."/>
            <person name="Paranjpe S.S."/>
            <person name="van Kruijsbergen I."/>
            <person name="Shu S."/>
            <person name="Carlson J."/>
            <person name="Kinoshita T."/>
            <person name="Ohta Y."/>
            <person name="Mawaribuchi S."/>
            <person name="Jenkins J."/>
            <person name="Grimwood J."/>
            <person name="Schmutz J."/>
            <person name="Mitros T."/>
            <person name="Mozaffari S.V."/>
            <person name="Suzuki Y."/>
            <person name="Haramoto Y."/>
            <person name="Yamamoto T.S."/>
            <person name="Takagi C."/>
            <person name="Heald R."/>
            <person name="Miller K."/>
            <person name="Haudenschild C."/>
            <person name="Kitzman J."/>
            <person name="Nakayama T."/>
            <person name="Izutsu Y."/>
            <person name="Robert J."/>
            <person name="Fortriede J."/>
            <person name="Burns K."/>
            <person name="Lotay V."/>
            <person name="Karimi K."/>
            <person name="Yasuoka Y."/>
            <person name="Dichmann D.S."/>
            <person name="Flajnik M.F."/>
            <person name="Houston D.W."/>
            <person name="Shendure J."/>
            <person name="DuPasquier L."/>
            <person name="Vize P.D."/>
            <person name="Zorn A.M."/>
            <person name="Ito M."/>
            <person name="Marcotte E.M."/>
            <person name="Wallingford J.B."/>
            <person name="Ito Y."/>
            <person name="Asashima M."/>
            <person name="Ueno N."/>
            <person name="Matsuda Y."/>
            <person name="Veenstra G.J."/>
            <person name="Fujiyama A."/>
            <person name="Harland R.M."/>
            <person name="Taira M."/>
            <person name="Rokhsar D.S."/>
        </authorList>
    </citation>
    <scope>NUCLEOTIDE SEQUENCE [LARGE SCALE GENOMIC DNA]</scope>
    <source>
        <strain evidence="2">J</strain>
    </source>
</reference>
<name>A0A974C1Y6_XENLA</name>
<gene>
    <name evidence="1" type="ORF">XELAEV_18041264mg</name>
</gene>
<proteinExistence type="predicted"/>
<dbReference type="Proteomes" id="UP000694892">
    <property type="component" value="Chromosome 8S"/>
</dbReference>
<protein>
    <submittedName>
        <fullName evidence="1">Uncharacterized protein</fullName>
    </submittedName>
</protein>